<dbReference type="EMBL" id="BAABGU010000022">
    <property type="protein sequence ID" value="GAA4573783.1"/>
    <property type="molecule type" value="Genomic_DNA"/>
</dbReference>
<evidence type="ECO:0000313" key="3">
    <source>
        <dbReference type="Proteomes" id="UP001500307"/>
    </source>
</evidence>
<organism evidence="2 3">
    <name type="scientific">Micromonospora coerulea</name>
    <dbReference type="NCBI Taxonomy" id="47856"/>
    <lineage>
        <taxon>Bacteria</taxon>
        <taxon>Bacillati</taxon>
        <taxon>Actinomycetota</taxon>
        <taxon>Actinomycetes</taxon>
        <taxon>Micromonosporales</taxon>
        <taxon>Micromonosporaceae</taxon>
        <taxon>Micromonospora</taxon>
    </lineage>
</organism>
<dbReference type="Gene3D" id="3.30.420.40">
    <property type="match status" value="2"/>
</dbReference>
<dbReference type="PANTHER" id="PTHR43190">
    <property type="entry name" value="N-ACETYL-D-GLUCOSAMINE KINASE"/>
    <property type="match status" value="1"/>
</dbReference>
<protein>
    <submittedName>
        <fullName evidence="2">BadF/BadG/BcrA/BcrD ATPase family protein</fullName>
    </submittedName>
</protein>
<dbReference type="Pfam" id="PF01869">
    <property type="entry name" value="BcrAD_BadFG"/>
    <property type="match status" value="1"/>
</dbReference>
<feature type="domain" description="ATPase BadF/BadG/BcrA/BcrD type" evidence="1">
    <location>
        <begin position="8"/>
        <end position="302"/>
    </location>
</feature>
<reference evidence="3" key="1">
    <citation type="journal article" date="2019" name="Int. J. Syst. Evol. Microbiol.">
        <title>The Global Catalogue of Microorganisms (GCM) 10K type strain sequencing project: providing services to taxonomists for standard genome sequencing and annotation.</title>
        <authorList>
            <consortium name="The Broad Institute Genomics Platform"/>
            <consortium name="The Broad Institute Genome Sequencing Center for Infectious Disease"/>
            <person name="Wu L."/>
            <person name="Ma J."/>
        </authorList>
    </citation>
    <scope>NUCLEOTIDE SEQUENCE [LARGE SCALE GENOMIC DNA]</scope>
    <source>
        <strain evidence="3">JCM 3175</strain>
    </source>
</reference>
<dbReference type="RefSeq" id="WP_346121606.1">
    <property type="nucleotide sequence ID" value="NZ_BAABGU010000022.1"/>
</dbReference>
<dbReference type="PANTHER" id="PTHR43190:SF3">
    <property type="entry name" value="N-ACETYL-D-GLUCOSAMINE KINASE"/>
    <property type="match status" value="1"/>
</dbReference>
<accession>A0ABP8SSM0</accession>
<comment type="caution">
    <text evidence="2">The sequence shown here is derived from an EMBL/GenBank/DDBJ whole genome shotgun (WGS) entry which is preliminary data.</text>
</comment>
<evidence type="ECO:0000313" key="2">
    <source>
        <dbReference type="EMBL" id="GAA4573783.1"/>
    </source>
</evidence>
<keyword evidence="3" id="KW-1185">Reference proteome</keyword>
<dbReference type="InterPro" id="IPR052519">
    <property type="entry name" value="Euk-type_GlcNAc_Kinase"/>
</dbReference>
<evidence type="ECO:0000259" key="1">
    <source>
        <dbReference type="Pfam" id="PF01869"/>
    </source>
</evidence>
<proteinExistence type="predicted"/>
<gene>
    <name evidence="2" type="ORF">GCM10023176_39450</name>
</gene>
<name>A0ABP8SSM0_9ACTN</name>
<sequence>MPRLVLAVDGGNSKTDVALMNADGLLLSWVRGPGSALGAQRTAALVTRLAGIAARDAGLATDALARAHGAYYLAGADLPVQVDARREAVAAQQVLTSVEVGNDAWALLRLGVAAAAPAVVVVCGAGLKCVARAGDERYEFPGLGWQTGDLSGAGDFLAREAVRVAARAEDGRGPDTGLRQVILEQLAVPSVRAVAERMLAGTLAEHRLGILAPAVLDCARDGDAVASALVDSLAVEVGTLACTARRRLPGSRRDWTLVLGGGLFADPDERLLAAVRAAAPQLDTDFTVTVPAEPPVAGAALLGFDHLGFSADEAVRAGFRDAAPRLVCPEELSP</sequence>
<dbReference type="SUPFAM" id="SSF53067">
    <property type="entry name" value="Actin-like ATPase domain"/>
    <property type="match status" value="2"/>
</dbReference>
<dbReference type="InterPro" id="IPR043129">
    <property type="entry name" value="ATPase_NBD"/>
</dbReference>
<dbReference type="Proteomes" id="UP001500307">
    <property type="component" value="Unassembled WGS sequence"/>
</dbReference>
<dbReference type="InterPro" id="IPR002731">
    <property type="entry name" value="ATPase_BadF"/>
</dbReference>